<dbReference type="InterPro" id="IPR004367">
    <property type="entry name" value="Cyclin_C-dom"/>
</dbReference>
<dbReference type="InterPro" id="IPR036915">
    <property type="entry name" value="Cyclin-like_sf"/>
</dbReference>
<dbReference type="InterPro" id="IPR006671">
    <property type="entry name" value="Cyclin_N"/>
</dbReference>
<keyword evidence="5" id="KW-1185">Reference proteome</keyword>
<proteinExistence type="predicted"/>
<dbReference type="SUPFAM" id="SSF47954">
    <property type="entry name" value="Cyclin-like"/>
    <property type="match status" value="1"/>
</dbReference>
<dbReference type="SMART" id="SM01332">
    <property type="entry name" value="Cyclin_C"/>
    <property type="match status" value="1"/>
</dbReference>
<accession>A0A9N8HKN9</accession>
<evidence type="ECO:0000313" key="4">
    <source>
        <dbReference type="EMBL" id="CAB9515920.1"/>
    </source>
</evidence>
<dbReference type="AlphaFoldDB" id="A0A9N8HKN9"/>
<dbReference type="PANTHER" id="PTHR10177">
    <property type="entry name" value="CYCLINS"/>
    <property type="match status" value="1"/>
</dbReference>
<evidence type="ECO:0000259" key="3">
    <source>
        <dbReference type="SMART" id="SM01332"/>
    </source>
</evidence>
<dbReference type="Proteomes" id="UP001153069">
    <property type="component" value="Unassembled WGS sequence"/>
</dbReference>
<gene>
    <name evidence="4" type="ORF">SEMRO_748_G196620.1</name>
</gene>
<organism evidence="4 5">
    <name type="scientific">Seminavis robusta</name>
    <dbReference type="NCBI Taxonomy" id="568900"/>
    <lineage>
        <taxon>Eukaryota</taxon>
        <taxon>Sar</taxon>
        <taxon>Stramenopiles</taxon>
        <taxon>Ochrophyta</taxon>
        <taxon>Bacillariophyta</taxon>
        <taxon>Bacillariophyceae</taxon>
        <taxon>Bacillariophycidae</taxon>
        <taxon>Naviculales</taxon>
        <taxon>Naviculaceae</taxon>
        <taxon>Seminavis</taxon>
    </lineage>
</organism>
<feature type="region of interest" description="Disordered" evidence="2">
    <location>
        <begin position="288"/>
        <end position="312"/>
    </location>
</feature>
<evidence type="ECO:0000313" key="5">
    <source>
        <dbReference type="Proteomes" id="UP001153069"/>
    </source>
</evidence>
<dbReference type="EMBL" id="CAICTM010000747">
    <property type="protein sequence ID" value="CAB9515920.1"/>
    <property type="molecule type" value="Genomic_DNA"/>
</dbReference>
<dbReference type="FunFam" id="1.10.472.10:FF:000093">
    <property type="entry name" value="Predicted protein"/>
    <property type="match status" value="1"/>
</dbReference>
<feature type="compositionally biased region" description="Polar residues" evidence="2">
    <location>
        <begin position="303"/>
        <end position="312"/>
    </location>
</feature>
<dbReference type="Pfam" id="PF00134">
    <property type="entry name" value="Cyclin_N"/>
    <property type="match status" value="1"/>
</dbReference>
<feature type="domain" description="Cyclin C-terminal" evidence="3">
    <location>
        <begin position="167"/>
        <end position="303"/>
    </location>
</feature>
<sequence length="312" mass="35473">MPALVLTPTPLEDALLTLVDPIEVTDRLKVMRQQESGTYRVFDYLKKHGELLKRVNKPIDEDCRVKMCEWCYQVVDFCKFRRETVSIGMSYLDRYLCSRPGRSALANRKEYQLTAMTALYIAIKIHEPLEMETALLADLSRGCYEEMEFVHKEEELLQALKWRVGGPTALGFIQHYLALLPDTVHPAVAEAMMDYARYQTELAISEHSLVDIHPSEIGLAALLNAMEGMDVSLLSPKAQAKFVRTLEKVSGCQVEDVAVIQSTLSMLLCNLVKNDDQVLDACEETDLEREYQTRSSPSKHRQSPVSVTRKQQ</sequence>
<keyword evidence="1" id="KW-0195">Cyclin</keyword>
<evidence type="ECO:0000256" key="2">
    <source>
        <dbReference type="SAM" id="MobiDB-lite"/>
    </source>
</evidence>
<evidence type="ECO:0000256" key="1">
    <source>
        <dbReference type="ARBA" id="ARBA00023127"/>
    </source>
</evidence>
<name>A0A9N8HKN9_9STRA</name>
<protein>
    <submittedName>
        <fullName evidence="4">Diatom-specific cyclin</fullName>
    </submittedName>
</protein>
<comment type="caution">
    <text evidence="4">The sequence shown here is derived from an EMBL/GenBank/DDBJ whole genome shotgun (WGS) entry which is preliminary data.</text>
</comment>
<dbReference type="OrthoDB" id="44315at2759"/>
<reference evidence="4" key="1">
    <citation type="submission" date="2020-06" db="EMBL/GenBank/DDBJ databases">
        <authorList>
            <consortium name="Plant Systems Biology data submission"/>
        </authorList>
    </citation>
    <scope>NUCLEOTIDE SEQUENCE</scope>
    <source>
        <strain evidence="4">D6</strain>
    </source>
</reference>
<dbReference type="InterPro" id="IPR039361">
    <property type="entry name" value="Cyclin"/>
</dbReference>
<dbReference type="Pfam" id="PF02984">
    <property type="entry name" value="Cyclin_C"/>
    <property type="match status" value="1"/>
</dbReference>
<dbReference type="Gene3D" id="1.10.472.10">
    <property type="entry name" value="Cyclin-like"/>
    <property type="match status" value="2"/>
</dbReference>